<dbReference type="EMBL" id="CM042047">
    <property type="protein sequence ID" value="KAI3769360.1"/>
    <property type="molecule type" value="Genomic_DNA"/>
</dbReference>
<protein>
    <submittedName>
        <fullName evidence="1">Uncharacterized protein</fullName>
    </submittedName>
</protein>
<comment type="caution">
    <text evidence="1">The sequence shown here is derived from an EMBL/GenBank/DDBJ whole genome shotgun (WGS) entry which is preliminary data.</text>
</comment>
<gene>
    <name evidence="1" type="ORF">L6452_00461</name>
</gene>
<evidence type="ECO:0000313" key="1">
    <source>
        <dbReference type="EMBL" id="KAI3769360.1"/>
    </source>
</evidence>
<name>A0ACB9FES7_ARCLA</name>
<sequence>MARNFIRSKQQRRIYSDSYRPAKARAIFAGTCTTESNKSTVDGGIKLKPQTRKKMENRKRKASKKMAGNDESVGKGNR</sequence>
<proteinExistence type="predicted"/>
<dbReference type="Proteomes" id="UP001055879">
    <property type="component" value="Linkage Group LG01"/>
</dbReference>
<reference evidence="1 2" key="2">
    <citation type="journal article" date="2022" name="Mol. Ecol. Resour.">
        <title>The genomes of chicory, endive, great burdock and yacon provide insights into Asteraceae paleo-polyploidization history and plant inulin production.</title>
        <authorList>
            <person name="Fan W."/>
            <person name="Wang S."/>
            <person name="Wang H."/>
            <person name="Wang A."/>
            <person name="Jiang F."/>
            <person name="Liu H."/>
            <person name="Zhao H."/>
            <person name="Xu D."/>
            <person name="Zhang Y."/>
        </authorList>
    </citation>
    <scope>NUCLEOTIDE SEQUENCE [LARGE SCALE GENOMIC DNA]</scope>
    <source>
        <strain evidence="2">cv. Niubang</strain>
    </source>
</reference>
<accession>A0ACB9FES7</accession>
<keyword evidence="2" id="KW-1185">Reference proteome</keyword>
<organism evidence="1 2">
    <name type="scientific">Arctium lappa</name>
    <name type="common">Greater burdock</name>
    <name type="synonym">Lappa major</name>
    <dbReference type="NCBI Taxonomy" id="4217"/>
    <lineage>
        <taxon>Eukaryota</taxon>
        <taxon>Viridiplantae</taxon>
        <taxon>Streptophyta</taxon>
        <taxon>Embryophyta</taxon>
        <taxon>Tracheophyta</taxon>
        <taxon>Spermatophyta</taxon>
        <taxon>Magnoliopsida</taxon>
        <taxon>eudicotyledons</taxon>
        <taxon>Gunneridae</taxon>
        <taxon>Pentapetalae</taxon>
        <taxon>asterids</taxon>
        <taxon>campanulids</taxon>
        <taxon>Asterales</taxon>
        <taxon>Asteraceae</taxon>
        <taxon>Carduoideae</taxon>
        <taxon>Cardueae</taxon>
        <taxon>Arctiinae</taxon>
        <taxon>Arctium</taxon>
    </lineage>
</organism>
<reference evidence="2" key="1">
    <citation type="journal article" date="2022" name="Mol. Ecol. Resour.">
        <title>The genomes of chicory, endive, great burdock and yacon provide insights into Asteraceae palaeo-polyploidization history and plant inulin production.</title>
        <authorList>
            <person name="Fan W."/>
            <person name="Wang S."/>
            <person name="Wang H."/>
            <person name="Wang A."/>
            <person name="Jiang F."/>
            <person name="Liu H."/>
            <person name="Zhao H."/>
            <person name="Xu D."/>
            <person name="Zhang Y."/>
        </authorList>
    </citation>
    <scope>NUCLEOTIDE SEQUENCE [LARGE SCALE GENOMIC DNA]</scope>
    <source>
        <strain evidence="2">cv. Niubang</strain>
    </source>
</reference>
<evidence type="ECO:0000313" key="2">
    <source>
        <dbReference type="Proteomes" id="UP001055879"/>
    </source>
</evidence>